<evidence type="ECO:0000313" key="2">
    <source>
        <dbReference type="Proteomes" id="UP000198539"/>
    </source>
</evidence>
<dbReference type="AlphaFoldDB" id="A0A1H2U140"/>
<keyword evidence="2" id="KW-1185">Reference proteome</keyword>
<proteinExistence type="predicted"/>
<sequence>MTCKRDSGTRLSEAWLHHLNARLRPKGLIKGRRCVKSPG</sequence>
<reference evidence="1 2" key="1">
    <citation type="submission" date="2016-10" db="EMBL/GenBank/DDBJ databases">
        <authorList>
            <person name="de Groot N.N."/>
        </authorList>
    </citation>
    <scope>NUCLEOTIDE SEQUENCE [LARGE SCALE GENOMIC DNA]</scope>
    <source>
        <strain evidence="1 2">CGMCC 1.8894</strain>
    </source>
</reference>
<name>A0A1H2U140_9RHOB</name>
<accession>A0A1H2U140</accession>
<organism evidence="1 2">
    <name type="scientific">Roseicitreum antarcticum</name>
    <dbReference type="NCBI Taxonomy" id="564137"/>
    <lineage>
        <taxon>Bacteria</taxon>
        <taxon>Pseudomonadati</taxon>
        <taxon>Pseudomonadota</taxon>
        <taxon>Alphaproteobacteria</taxon>
        <taxon>Rhodobacterales</taxon>
        <taxon>Paracoccaceae</taxon>
        <taxon>Roseicitreum</taxon>
    </lineage>
</organism>
<evidence type="ECO:0000313" key="1">
    <source>
        <dbReference type="EMBL" id="SDW49932.1"/>
    </source>
</evidence>
<dbReference type="Proteomes" id="UP000198539">
    <property type="component" value="Unassembled WGS sequence"/>
</dbReference>
<protein>
    <submittedName>
        <fullName evidence="1">Uncharacterized protein</fullName>
    </submittedName>
</protein>
<dbReference type="EMBL" id="FNOM01000002">
    <property type="protein sequence ID" value="SDW49932.1"/>
    <property type="molecule type" value="Genomic_DNA"/>
</dbReference>
<gene>
    <name evidence="1" type="ORF">SAMN04488238_102247</name>
</gene>